<evidence type="ECO:0000256" key="3">
    <source>
        <dbReference type="ARBA" id="ARBA00022989"/>
    </source>
</evidence>
<protein>
    <recommendedName>
        <fullName evidence="6">TM2 domain-containing protein</fullName>
    </recommendedName>
</protein>
<organism evidence="7 8">
    <name type="scientific">Helicobacter macacae MIT 99-5501</name>
    <dbReference type="NCBI Taxonomy" id="1357400"/>
    <lineage>
        <taxon>Bacteria</taxon>
        <taxon>Pseudomonadati</taxon>
        <taxon>Campylobacterota</taxon>
        <taxon>Epsilonproteobacteria</taxon>
        <taxon>Campylobacterales</taxon>
        <taxon>Helicobacteraceae</taxon>
        <taxon>Helicobacter</taxon>
    </lineage>
</organism>
<name>V8CCF5_9HELI</name>
<comment type="subcellular location">
    <subcellularLocation>
        <location evidence="1">Membrane</location>
        <topology evidence="1">Multi-pass membrane protein</topology>
    </subcellularLocation>
</comment>
<evidence type="ECO:0000313" key="8">
    <source>
        <dbReference type="Proteomes" id="UP000018731"/>
    </source>
</evidence>
<feature type="transmembrane region" description="Helical" evidence="5">
    <location>
        <begin position="43"/>
        <end position="61"/>
    </location>
</feature>
<keyword evidence="2 5" id="KW-0812">Transmembrane</keyword>
<dbReference type="InterPro" id="IPR007829">
    <property type="entry name" value="TM2"/>
</dbReference>
<evidence type="ECO:0000256" key="1">
    <source>
        <dbReference type="ARBA" id="ARBA00004141"/>
    </source>
</evidence>
<dbReference type="AlphaFoldDB" id="V8CCF5"/>
<sequence length="116" mass="13170">MNNTLMLMNQWQDKIPSAEAFMLQKQLEEVDEASLYSLVSLNLKSPIIGFVLGFLFGALGVDRFYKGDIGLGVVKLLTCWLTLGIWWFIDLFLVWRGIKNDNVAKIAQALAFAKKR</sequence>
<dbReference type="Pfam" id="PF05154">
    <property type="entry name" value="TM2"/>
    <property type="match status" value="1"/>
</dbReference>
<gene>
    <name evidence="7" type="ORF">HMPREF2086_00037</name>
</gene>
<keyword evidence="3 5" id="KW-1133">Transmembrane helix</keyword>
<dbReference type="HOGENOM" id="CLU_081297_7_0_7"/>
<evidence type="ECO:0000313" key="7">
    <source>
        <dbReference type="EMBL" id="ETD24705.1"/>
    </source>
</evidence>
<comment type="caution">
    <text evidence="7">The sequence shown here is derived from an EMBL/GenBank/DDBJ whole genome shotgun (WGS) entry which is preliminary data.</text>
</comment>
<dbReference type="STRING" id="1357400.HMPREF2086_00037"/>
<keyword evidence="8" id="KW-1185">Reference proteome</keyword>
<evidence type="ECO:0000259" key="6">
    <source>
        <dbReference type="Pfam" id="PF05154"/>
    </source>
</evidence>
<dbReference type="GO" id="GO:0016020">
    <property type="term" value="C:membrane"/>
    <property type="evidence" value="ECO:0007669"/>
    <property type="project" value="UniProtKB-SubCell"/>
</dbReference>
<dbReference type="OrthoDB" id="5326257at2"/>
<reference evidence="7 8" key="1">
    <citation type="journal article" date="2014" name="Genome Announc.">
        <title>Draft genome sequences of six enterohepatic helicobacter species isolated from humans and one from rhesus macaques.</title>
        <authorList>
            <person name="Shen Z."/>
            <person name="Sheh A."/>
            <person name="Young S.K."/>
            <person name="Abouelliel A."/>
            <person name="Ward D.V."/>
            <person name="Earl A.M."/>
            <person name="Fox J.G."/>
        </authorList>
    </citation>
    <scope>NUCLEOTIDE SEQUENCE [LARGE SCALE GENOMIC DNA]</scope>
    <source>
        <strain evidence="7 8">MIT 99-5501</strain>
    </source>
</reference>
<evidence type="ECO:0000256" key="2">
    <source>
        <dbReference type="ARBA" id="ARBA00022692"/>
    </source>
</evidence>
<feature type="transmembrane region" description="Helical" evidence="5">
    <location>
        <begin position="73"/>
        <end position="95"/>
    </location>
</feature>
<dbReference type="EMBL" id="AZJI01000001">
    <property type="protein sequence ID" value="ETD24705.1"/>
    <property type="molecule type" value="Genomic_DNA"/>
</dbReference>
<dbReference type="Proteomes" id="UP000018731">
    <property type="component" value="Unassembled WGS sequence"/>
</dbReference>
<keyword evidence="4 5" id="KW-0472">Membrane</keyword>
<accession>V8CCF5</accession>
<feature type="domain" description="TM2" evidence="6">
    <location>
        <begin position="44"/>
        <end position="92"/>
    </location>
</feature>
<proteinExistence type="predicted"/>
<dbReference type="eggNOG" id="COG2314">
    <property type="taxonomic scope" value="Bacteria"/>
</dbReference>
<dbReference type="RefSeq" id="WP_023926707.1">
    <property type="nucleotide sequence ID" value="NZ_KI669454.1"/>
</dbReference>
<evidence type="ECO:0000256" key="4">
    <source>
        <dbReference type="ARBA" id="ARBA00023136"/>
    </source>
</evidence>
<evidence type="ECO:0000256" key="5">
    <source>
        <dbReference type="SAM" id="Phobius"/>
    </source>
</evidence>
<dbReference type="PATRIC" id="fig|1357400.3.peg.60"/>